<reference evidence="3 4" key="1">
    <citation type="submission" date="2017-10" db="EMBL/GenBank/DDBJ databases">
        <title>Massilia psychrophilum sp. nov., a novel purple-pigmented bacterium isolated from Tianshan glacier, Xinjiang Municipality, China.</title>
        <authorList>
            <person name="Wang H."/>
        </authorList>
    </citation>
    <scope>NUCLEOTIDE SEQUENCE [LARGE SCALE GENOMIC DNA]</scope>
    <source>
        <strain evidence="3 4">JCM 30074</strain>
    </source>
</reference>
<evidence type="ECO:0000256" key="1">
    <source>
        <dbReference type="SAM" id="SignalP"/>
    </source>
</evidence>
<proteinExistence type="predicted"/>
<evidence type="ECO:0000259" key="2">
    <source>
        <dbReference type="Pfam" id="PF13827"/>
    </source>
</evidence>
<evidence type="ECO:0000313" key="3">
    <source>
        <dbReference type="EMBL" id="PIL43988.1"/>
    </source>
</evidence>
<accession>A0A2G8TEC7</accession>
<gene>
    <name evidence="3" type="ORF">CR105_16775</name>
</gene>
<dbReference type="InterPro" id="IPR025240">
    <property type="entry name" value="DUF4189"/>
</dbReference>
<dbReference type="RefSeq" id="WP_099790216.1">
    <property type="nucleotide sequence ID" value="NZ_JBHLYV010000012.1"/>
</dbReference>
<evidence type="ECO:0000313" key="4">
    <source>
        <dbReference type="Proteomes" id="UP000230390"/>
    </source>
</evidence>
<protein>
    <recommendedName>
        <fullName evidence="2">DUF4189 domain-containing protein</fullName>
    </recommendedName>
</protein>
<feature type="signal peptide" evidence="1">
    <location>
        <begin position="1"/>
        <end position="19"/>
    </location>
</feature>
<organism evidence="3 4">
    <name type="scientific">Massilia eurypsychrophila</name>
    <dbReference type="NCBI Taxonomy" id="1485217"/>
    <lineage>
        <taxon>Bacteria</taxon>
        <taxon>Pseudomonadati</taxon>
        <taxon>Pseudomonadota</taxon>
        <taxon>Betaproteobacteria</taxon>
        <taxon>Burkholderiales</taxon>
        <taxon>Oxalobacteraceae</taxon>
        <taxon>Telluria group</taxon>
        <taxon>Massilia</taxon>
    </lineage>
</organism>
<feature type="chain" id="PRO_5013842857" description="DUF4189 domain-containing protein" evidence="1">
    <location>
        <begin position="20"/>
        <end position="195"/>
    </location>
</feature>
<name>A0A2G8TEC7_9BURK</name>
<dbReference type="EMBL" id="PDOC01000010">
    <property type="protein sequence ID" value="PIL43988.1"/>
    <property type="molecule type" value="Genomic_DNA"/>
</dbReference>
<sequence>MKRFYLLLVALLFASGAHAATAVAFAKGQVPQTIYVSWNQPNQASADALALKNCRGLAKKAGTRAKCVIGGRYTLLGFGALVCGKGDCAWANGRATAQAARDDAYRQCVAADIADCQATDILTWTDSVGGGQPAIKRAAPAKQCSPPAGRAVRSSTRCNNGACSRTFENGCTVQFQAPYCHNPFSGQWEWKPDGC</sequence>
<dbReference type="Proteomes" id="UP000230390">
    <property type="component" value="Unassembled WGS sequence"/>
</dbReference>
<feature type="domain" description="DUF4189" evidence="2">
    <location>
        <begin position="24"/>
        <end position="118"/>
    </location>
</feature>
<dbReference type="AlphaFoldDB" id="A0A2G8TEC7"/>
<comment type="caution">
    <text evidence="3">The sequence shown here is derived from an EMBL/GenBank/DDBJ whole genome shotgun (WGS) entry which is preliminary data.</text>
</comment>
<keyword evidence="1" id="KW-0732">Signal</keyword>
<dbReference type="OrthoDB" id="8940574at2"/>
<dbReference type="Pfam" id="PF13827">
    <property type="entry name" value="DUF4189"/>
    <property type="match status" value="1"/>
</dbReference>
<keyword evidence="4" id="KW-1185">Reference proteome</keyword>